<name>A0A1J5QBM5_9ZZZZ</name>
<dbReference type="AlphaFoldDB" id="A0A1J5QBM5"/>
<comment type="caution">
    <text evidence="1">The sequence shown here is derived from an EMBL/GenBank/DDBJ whole genome shotgun (WGS) entry which is preliminary data.</text>
</comment>
<protein>
    <submittedName>
        <fullName evidence="1">Uncharacterized protein</fullName>
    </submittedName>
</protein>
<accession>A0A1J5QBM5</accession>
<organism evidence="1">
    <name type="scientific">mine drainage metagenome</name>
    <dbReference type="NCBI Taxonomy" id="410659"/>
    <lineage>
        <taxon>unclassified sequences</taxon>
        <taxon>metagenomes</taxon>
        <taxon>ecological metagenomes</taxon>
    </lineage>
</organism>
<evidence type="ECO:0000313" key="1">
    <source>
        <dbReference type="EMBL" id="OIQ81033.1"/>
    </source>
</evidence>
<sequence>MTGMTAQRGRILALLRLTDDPDVKETDAVPTAEDLDAVDAIAFDWDGEQAHISVYEFGDYAEAAEAQERLQGYAAQTDLAVATTVNGDLLLWATAPNGDAGALRRIDGLASSFAGRE</sequence>
<reference evidence="1" key="1">
    <citation type="submission" date="2016-10" db="EMBL/GenBank/DDBJ databases">
        <title>Sequence of Gallionella enrichment culture.</title>
        <authorList>
            <person name="Poehlein A."/>
            <person name="Muehling M."/>
            <person name="Daniel R."/>
        </authorList>
    </citation>
    <scope>NUCLEOTIDE SEQUENCE</scope>
</reference>
<gene>
    <name evidence="1" type="ORF">GALL_372100</name>
</gene>
<proteinExistence type="predicted"/>
<dbReference type="EMBL" id="MLJW01000979">
    <property type="protein sequence ID" value="OIQ81033.1"/>
    <property type="molecule type" value="Genomic_DNA"/>
</dbReference>